<dbReference type="Proteomes" id="UP000646776">
    <property type="component" value="Unassembled WGS sequence"/>
</dbReference>
<reference evidence="1" key="1">
    <citation type="journal article" date="2014" name="Int. J. Syst. Evol. Microbiol.">
        <title>Complete genome sequence of Corynebacterium casei LMG S-19264T (=DSM 44701T), isolated from a smear-ripened cheese.</title>
        <authorList>
            <consortium name="US DOE Joint Genome Institute (JGI-PGF)"/>
            <person name="Walter F."/>
            <person name="Albersmeier A."/>
            <person name="Kalinowski J."/>
            <person name="Ruckert C."/>
        </authorList>
    </citation>
    <scope>NUCLEOTIDE SEQUENCE</scope>
    <source>
        <strain evidence="1">JCM 4125</strain>
    </source>
</reference>
<organism evidence="1 2">
    <name type="scientific">Streptomyces phaeofaciens</name>
    <dbReference type="NCBI Taxonomy" id="68254"/>
    <lineage>
        <taxon>Bacteria</taxon>
        <taxon>Bacillati</taxon>
        <taxon>Actinomycetota</taxon>
        <taxon>Actinomycetes</taxon>
        <taxon>Kitasatosporales</taxon>
        <taxon>Streptomycetaceae</taxon>
        <taxon>Streptomyces</taxon>
    </lineage>
</organism>
<proteinExistence type="predicted"/>
<dbReference type="AlphaFoldDB" id="A0A918HNW3"/>
<reference evidence="1" key="2">
    <citation type="submission" date="2020-09" db="EMBL/GenBank/DDBJ databases">
        <authorList>
            <person name="Sun Q."/>
            <person name="Ohkuma M."/>
        </authorList>
    </citation>
    <scope>NUCLEOTIDE SEQUENCE</scope>
    <source>
        <strain evidence="1">JCM 4125</strain>
    </source>
</reference>
<comment type="caution">
    <text evidence="1">The sequence shown here is derived from an EMBL/GenBank/DDBJ whole genome shotgun (WGS) entry which is preliminary data.</text>
</comment>
<evidence type="ECO:0000313" key="2">
    <source>
        <dbReference type="Proteomes" id="UP000646776"/>
    </source>
</evidence>
<name>A0A918HNW3_9ACTN</name>
<evidence type="ECO:0000313" key="1">
    <source>
        <dbReference type="EMBL" id="GGT81261.1"/>
    </source>
</evidence>
<accession>A0A918HNW3</accession>
<dbReference type="EMBL" id="BMSA01000026">
    <property type="protein sequence ID" value="GGT81261.1"/>
    <property type="molecule type" value="Genomic_DNA"/>
</dbReference>
<protein>
    <submittedName>
        <fullName evidence="1">Uncharacterized protein</fullName>
    </submittedName>
</protein>
<keyword evidence="2" id="KW-1185">Reference proteome</keyword>
<gene>
    <name evidence="1" type="ORF">GCM10010226_70020</name>
</gene>
<sequence>MRAVRRLRHHAAMRHSDTVQQALGFLLGLTDEDTAARIRARAGLPAPQSPEAARLRLESVWTWRQRVPVSVVLWVLEQDDPALNAVVWHHLDTDAGLRRAVARGVPFGPGRTEPVPVGPGRLPGGEPAIPESYVRLGLVGALRAAATMPAAREAGSMVLTRDDWAAVAAADAEHPLPGYTRWVLSVRPDCPPALRARFGSHPKFTHRVRQAGVLAGPADYARDHGPAAHVLEVLALGRLMFPTRVRDAEDALRPLVQDHLGDREEAWAVLAQIAGTFHGTAPELVRTAGAIA</sequence>